<protein>
    <submittedName>
        <fullName evidence="2">NmrA-like family protein</fullName>
    </submittedName>
</protein>
<evidence type="ECO:0000313" key="4">
    <source>
        <dbReference type="Proteomes" id="UP000321224"/>
    </source>
</evidence>
<evidence type="ECO:0000313" key="3">
    <source>
        <dbReference type="Proteomes" id="UP000198717"/>
    </source>
</evidence>
<keyword evidence="3" id="KW-1185">Reference proteome</keyword>
<dbReference type="AlphaFoldDB" id="A0A511HPS0"/>
<dbReference type="SUPFAM" id="SSF51735">
    <property type="entry name" value="NAD(P)-binding Rossmann-fold domains"/>
    <property type="match status" value="1"/>
</dbReference>
<gene>
    <name evidence="1" type="ORF">MVI01_73810</name>
    <name evidence="2" type="ORF">SAMN04488504_1401</name>
</gene>
<accession>A0A511HPS0</accession>
<dbReference type="Gene3D" id="3.40.50.720">
    <property type="entry name" value="NAD(P)-binding Rossmann-like Domain"/>
    <property type="match status" value="1"/>
</dbReference>
<comment type="caution">
    <text evidence="1">The sequence shown here is derived from an EMBL/GenBank/DDBJ whole genome shotgun (WGS) entry which is preliminary data.</text>
</comment>
<dbReference type="RefSeq" id="WP_244172432.1">
    <property type="nucleotide sequence ID" value="NZ_BJVY01000090.1"/>
</dbReference>
<evidence type="ECO:0000313" key="1">
    <source>
        <dbReference type="EMBL" id="GEL75597.1"/>
    </source>
</evidence>
<name>A0A511HPS0_9BACT</name>
<proteinExistence type="predicted"/>
<reference evidence="1 4" key="2">
    <citation type="submission" date="2019-07" db="EMBL/GenBank/DDBJ databases">
        <title>Whole genome shotgun sequence of Myxococcus virescens NBRC 100334.</title>
        <authorList>
            <person name="Hosoyama A."/>
            <person name="Uohara A."/>
            <person name="Ohji S."/>
            <person name="Ichikawa N."/>
        </authorList>
    </citation>
    <scope>NUCLEOTIDE SEQUENCE [LARGE SCALE GENOMIC DNA]</scope>
    <source>
        <strain evidence="1 4">NBRC 100334</strain>
    </source>
</reference>
<dbReference type="InterPro" id="IPR036291">
    <property type="entry name" value="NAD(P)-bd_dom_sf"/>
</dbReference>
<dbReference type="Proteomes" id="UP000321224">
    <property type="component" value="Unassembled WGS sequence"/>
</dbReference>
<reference evidence="2 3" key="1">
    <citation type="submission" date="2016-10" db="EMBL/GenBank/DDBJ databases">
        <authorList>
            <person name="Varghese N."/>
            <person name="Submissions S."/>
        </authorList>
    </citation>
    <scope>NUCLEOTIDE SEQUENCE [LARGE SCALE GENOMIC DNA]</scope>
    <source>
        <strain evidence="2 3">DSM 2260</strain>
    </source>
</reference>
<evidence type="ECO:0000313" key="2">
    <source>
        <dbReference type="EMBL" id="SDF37685.1"/>
    </source>
</evidence>
<dbReference type="EMBL" id="FNAJ01000040">
    <property type="protein sequence ID" value="SDF37685.1"/>
    <property type="molecule type" value="Genomic_DNA"/>
</dbReference>
<dbReference type="Proteomes" id="UP000198717">
    <property type="component" value="Unassembled WGS sequence"/>
</dbReference>
<organism evidence="1 4">
    <name type="scientific">Myxococcus virescens</name>
    <dbReference type="NCBI Taxonomy" id="83456"/>
    <lineage>
        <taxon>Bacteria</taxon>
        <taxon>Pseudomonadati</taxon>
        <taxon>Myxococcota</taxon>
        <taxon>Myxococcia</taxon>
        <taxon>Myxococcales</taxon>
        <taxon>Cystobacterineae</taxon>
        <taxon>Myxococcaceae</taxon>
        <taxon>Myxococcus</taxon>
    </lineage>
</organism>
<dbReference type="EMBL" id="BJVY01000090">
    <property type="protein sequence ID" value="GEL75597.1"/>
    <property type="molecule type" value="Genomic_DNA"/>
</dbReference>
<sequence>MSRHQTVLVTAVTGRQGGATARALLAEGSTSVRVLVRNPEAPNDV</sequence>